<proteinExistence type="predicted"/>
<evidence type="ECO:0000313" key="2">
    <source>
        <dbReference type="Proteomes" id="UP001172630"/>
    </source>
</evidence>
<dbReference type="RefSeq" id="WP_285882082.1">
    <property type="nucleotide sequence ID" value="NZ_JARFYN010000036.1"/>
</dbReference>
<evidence type="ECO:0000313" key="1">
    <source>
        <dbReference type="EMBL" id="MDL2408637.1"/>
    </source>
</evidence>
<dbReference type="Proteomes" id="UP001172630">
    <property type="component" value="Unassembled WGS sequence"/>
</dbReference>
<dbReference type="EMBL" id="JARFYN010000036">
    <property type="protein sequence ID" value="MDL2408637.1"/>
    <property type="molecule type" value="Genomic_DNA"/>
</dbReference>
<gene>
    <name evidence="1" type="ORF">PY650_23920</name>
</gene>
<comment type="caution">
    <text evidence="1">The sequence shown here is derived from an EMBL/GenBank/DDBJ whole genome shotgun (WGS) entry which is preliminary data.</text>
</comment>
<reference evidence="1" key="1">
    <citation type="submission" date="2023-06" db="EMBL/GenBank/DDBJ databases">
        <title>Phylogenetic Diversity of Rhizobium strains.</title>
        <authorList>
            <person name="Moura F.T."/>
            <person name="Helene L.C.F."/>
            <person name="Hungria M."/>
        </authorList>
    </citation>
    <scope>NUCLEOTIDE SEQUENCE</scope>
    <source>
        <strain evidence="1">CCGE524</strain>
    </source>
</reference>
<keyword evidence="2" id="KW-1185">Reference proteome</keyword>
<organism evidence="1 2">
    <name type="scientific">Rhizobium calliandrae</name>
    <dbReference type="NCBI Taxonomy" id="1312182"/>
    <lineage>
        <taxon>Bacteria</taxon>
        <taxon>Pseudomonadati</taxon>
        <taxon>Pseudomonadota</taxon>
        <taxon>Alphaproteobacteria</taxon>
        <taxon>Hyphomicrobiales</taxon>
        <taxon>Rhizobiaceae</taxon>
        <taxon>Rhizobium/Agrobacterium group</taxon>
        <taxon>Rhizobium</taxon>
    </lineage>
</organism>
<protein>
    <submittedName>
        <fullName evidence="1">Uncharacterized protein</fullName>
    </submittedName>
</protein>
<accession>A0ABT7KJA2</accession>
<sequence>MPRDIHRFVPAFETLRFVAASCIGRTSRQTKRDFAGYAVGKRRKISVIPYIALDMAKEILRSVHVSERGQAVIPEARASKIEAILLDISDEEAFKLASIEPEERSELVDFIADQVRAMVLSNYTVTEIEREPEPSQAIESNGWKGHESIGLDERTRYKWRHTWAGDKGDDFVGYDGPICLGRIFRIDYTVQADKWFWLVEHVPQERLQRQCPSAGWEWSAREAACRVEKCYEAIMRLNGRKAA</sequence>
<name>A0ABT7KJA2_9HYPH</name>